<dbReference type="InterPro" id="IPR036890">
    <property type="entry name" value="HATPase_C_sf"/>
</dbReference>
<protein>
    <recommendedName>
        <fullName evidence="2">histidine kinase</fullName>
        <ecNumber evidence="2">2.7.13.3</ecNumber>
    </recommendedName>
</protein>
<organism evidence="12 13">
    <name type="scientific">Aeromicrobium halocynthiae</name>
    <dbReference type="NCBI Taxonomy" id="560557"/>
    <lineage>
        <taxon>Bacteria</taxon>
        <taxon>Bacillati</taxon>
        <taxon>Actinomycetota</taxon>
        <taxon>Actinomycetes</taxon>
        <taxon>Propionibacteriales</taxon>
        <taxon>Nocardioidaceae</taxon>
        <taxon>Aeromicrobium</taxon>
    </lineage>
</organism>
<keyword evidence="10" id="KW-1133">Transmembrane helix</keyword>
<proteinExistence type="predicted"/>
<accession>A0ABP5HHW9</accession>
<sequence length="413" mass="44503">MIGVVTALVAMASVELFRSASGAELGWRGVEAFLWFGVAGLVLAGRRRFPLTVLVVQSVVFVVVGERLEQLGVVFTIQMTLFAALYSAWAWSRRPRELRILTVVVLLGMFGWLLWVLREPEGMNLADDPGLLPAHVAIIVYSIAINIVYFFGAIAWGQAAWLSARRRSHIAEQMRREREQNEQERLRAVQGERIRIARDLHDVVAHHVSGIGVQAAGAARLLHRKPEAAESALETIAASSRQAVSQMHQLVGLLRQADDTAGGRGPQPGLADLTDLVASVEGPETSLRVVGEPHDVPATIGLTLYRIVQEALTNVQRHAGARTVTVTVRHLGSDVEDDGRAGPSVEVEVLDDGRGSSAGAGPSGGFGLTGIAERAAMHRGESEVGPRPTGGFRVRVRIPLDPTSSPPTTQEQP</sequence>
<dbReference type="InterPro" id="IPR050482">
    <property type="entry name" value="Sensor_HK_TwoCompSys"/>
</dbReference>
<evidence type="ECO:0000256" key="4">
    <source>
        <dbReference type="ARBA" id="ARBA00022679"/>
    </source>
</evidence>
<dbReference type="Gene3D" id="3.30.565.10">
    <property type="entry name" value="Histidine kinase-like ATPase, C-terminal domain"/>
    <property type="match status" value="1"/>
</dbReference>
<dbReference type="CDD" id="cd16917">
    <property type="entry name" value="HATPase_UhpB-NarQ-NarX-like"/>
    <property type="match status" value="1"/>
</dbReference>
<evidence type="ECO:0000313" key="12">
    <source>
        <dbReference type="EMBL" id="GAA2070886.1"/>
    </source>
</evidence>
<evidence type="ECO:0000256" key="3">
    <source>
        <dbReference type="ARBA" id="ARBA00022553"/>
    </source>
</evidence>
<dbReference type="EMBL" id="BAAAPY010000001">
    <property type="protein sequence ID" value="GAA2070886.1"/>
    <property type="molecule type" value="Genomic_DNA"/>
</dbReference>
<feature type="transmembrane region" description="Helical" evidence="10">
    <location>
        <begin position="49"/>
        <end position="65"/>
    </location>
</feature>
<evidence type="ECO:0000259" key="11">
    <source>
        <dbReference type="SMART" id="SM00387"/>
    </source>
</evidence>
<keyword evidence="10" id="KW-0812">Transmembrane</keyword>
<keyword evidence="10" id="KW-0472">Membrane</keyword>
<dbReference type="PANTHER" id="PTHR24421">
    <property type="entry name" value="NITRATE/NITRITE SENSOR PROTEIN NARX-RELATED"/>
    <property type="match status" value="1"/>
</dbReference>
<feature type="transmembrane region" description="Helical" evidence="10">
    <location>
        <begin position="137"/>
        <end position="157"/>
    </location>
</feature>
<reference evidence="13" key="1">
    <citation type="journal article" date="2019" name="Int. J. Syst. Evol. Microbiol.">
        <title>The Global Catalogue of Microorganisms (GCM) 10K type strain sequencing project: providing services to taxonomists for standard genome sequencing and annotation.</title>
        <authorList>
            <consortium name="The Broad Institute Genomics Platform"/>
            <consortium name="The Broad Institute Genome Sequencing Center for Infectious Disease"/>
            <person name="Wu L."/>
            <person name="Ma J."/>
        </authorList>
    </citation>
    <scope>NUCLEOTIDE SEQUENCE [LARGE SCALE GENOMIC DNA]</scope>
    <source>
        <strain evidence="13">JCM 15749</strain>
    </source>
</reference>
<dbReference type="SUPFAM" id="SSF55874">
    <property type="entry name" value="ATPase domain of HSP90 chaperone/DNA topoisomerase II/histidine kinase"/>
    <property type="match status" value="1"/>
</dbReference>
<dbReference type="InterPro" id="IPR011712">
    <property type="entry name" value="Sig_transdc_His_kin_sub3_dim/P"/>
</dbReference>
<evidence type="ECO:0000256" key="5">
    <source>
        <dbReference type="ARBA" id="ARBA00022741"/>
    </source>
</evidence>
<evidence type="ECO:0000256" key="1">
    <source>
        <dbReference type="ARBA" id="ARBA00000085"/>
    </source>
</evidence>
<feature type="transmembrane region" description="Helical" evidence="10">
    <location>
        <begin position="98"/>
        <end position="117"/>
    </location>
</feature>
<comment type="caution">
    <text evidence="12">The sequence shown here is derived from an EMBL/GenBank/DDBJ whole genome shotgun (WGS) entry which is preliminary data.</text>
</comment>
<feature type="domain" description="Histidine kinase/HSP90-like ATPase" evidence="11">
    <location>
        <begin position="299"/>
        <end position="402"/>
    </location>
</feature>
<keyword evidence="3" id="KW-0597">Phosphoprotein</keyword>
<dbReference type="Pfam" id="PF07730">
    <property type="entry name" value="HisKA_3"/>
    <property type="match status" value="1"/>
</dbReference>
<feature type="compositionally biased region" description="Low complexity" evidence="9">
    <location>
        <begin position="402"/>
        <end position="413"/>
    </location>
</feature>
<dbReference type="GO" id="GO:0016301">
    <property type="term" value="F:kinase activity"/>
    <property type="evidence" value="ECO:0007669"/>
    <property type="project" value="UniProtKB-KW"/>
</dbReference>
<keyword evidence="13" id="KW-1185">Reference proteome</keyword>
<dbReference type="EC" id="2.7.13.3" evidence="2"/>
<dbReference type="Pfam" id="PF02518">
    <property type="entry name" value="HATPase_c"/>
    <property type="match status" value="1"/>
</dbReference>
<evidence type="ECO:0000313" key="13">
    <source>
        <dbReference type="Proteomes" id="UP001501480"/>
    </source>
</evidence>
<keyword evidence="6 12" id="KW-0418">Kinase</keyword>
<evidence type="ECO:0000256" key="10">
    <source>
        <dbReference type="SAM" id="Phobius"/>
    </source>
</evidence>
<evidence type="ECO:0000256" key="2">
    <source>
        <dbReference type="ARBA" id="ARBA00012438"/>
    </source>
</evidence>
<keyword evidence="5" id="KW-0547">Nucleotide-binding</keyword>
<name>A0ABP5HHW9_9ACTN</name>
<feature type="region of interest" description="Disordered" evidence="9">
    <location>
        <begin position="377"/>
        <end position="413"/>
    </location>
</feature>
<evidence type="ECO:0000256" key="7">
    <source>
        <dbReference type="ARBA" id="ARBA00022840"/>
    </source>
</evidence>
<dbReference type="InterPro" id="IPR003594">
    <property type="entry name" value="HATPase_dom"/>
</dbReference>
<dbReference type="SMART" id="SM00387">
    <property type="entry name" value="HATPase_c"/>
    <property type="match status" value="1"/>
</dbReference>
<evidence type="ECO:0000256" key="6">
    <source>
        <dbReference type="ARBA" id="ARBA00022777"/>
    </source>
</evidence>
<keyword evidence="8" id="KW-0902">Two-component regulatory system</keyword>
<comment type="catalytic activity">
    <reaction evidence="1">
        <text>ATP + protein L-histidine = ADP + protein N-phospho-L-histidine.</text>
        <dbReference type="EC" id="2.7.13.3"/>
    </reaction>
</comment>
<feature type="transmembrane region" description="Helical" evidence="10">
    <location>
        <begin position="26"/>
        <end position="44"/>
    </location>
</feature>
<evidence type="ECO:0000256" key="9">
    <source>
        <dbReference type="SAM" id="MobiDB-lite"/>
    </source>
</evidence>
<keyword evidence="7" id="KW-0067">ATP-binding</keyword>
<feature type="transmembrane region" description="Helical" evidence="10">
    <location>
        <begin position="71"/>
        <end position="91"/>
    </location>
</feature>
<evidence type="ECO:0000256" key="8">
    <source>
        <dbReference type="ARBA" id="ARBA00023012"/>
    </source>
</evidence>
<dbReference type="Proteomes" id="UP001501480">
    <property type="component" value="Unassembled WGS sequence"/>
</dbReference>
<dbReference type="Gene3D" id="1.20.5.1930">
    <property type="match status" value="1"/>
</dbReference>
<dbReference type="PANTHER" id="PTHR24421:SF10">
    <property type="entry name" value="NITRATE_NITRITE SENSOR PROTEIN NARQ"/>
    <property type="match status" value="1"/>
</dbReference>
<keyword evidence="4" id="KW-0808">Transferase</keyword>
<gene>
    <name evidence="12" type="ORF">GCM10009821_05390</name>
</gene>